<sequence length="226" mass="22085">MRKIVLPAAMVASAATAFTLGALAFNSSNTPAGATPMPAPTVTETVKAEAAEKAADGTQDGTAKATTTKTTKTTKKAAAGSKGPFADAENDGKYLDDFGKSVMPHGVGVHVPDALLPFPGRDTTNTDPTTLPPGVVPADPDANYPDPDAGTDTSDDVVSGSPGESTTSAGDTGVPLDSSRPGPKPGGVVAVNPSGVVSINPGAVTGVLPSGVLPSGVLPAGVVASN</sequence>
<dbReference type="Proteomes" id="UP000289278">
    <property type="component" value="Segment"/>
</dbReference>
<name>A0A411AYY7_9CAUD</name>
<dbReference type="KEGG" id="vg:55011294"/>
<keyword evidence="3" id="KW-1185">Reference proteome</keyword>
<dbReference type="GeneID" id="55011294"/>
<accession>A0A411AYY7</accession>
<feature type="region of interest" description="Disordered" evidence="1">
    <location>
        <begin position="51"/>
        <end position="89"/>
    </location>
</feature>
<evidence type="ECO:0000313" key="3">
    <source>
        <dbReference type="Proteomes" id="UP000289278"/>
    </source>
</evidence>
<proteinExistence type="predicted"/>
<evidence type="ECO:0000313" key="2">
    <source>
        <dbReference type="EMBL" id="QAX93304.1"/>
    </source>
</evidence>
<evidence type="ECO:0000256" key="1">
    <source>
        <dbReference type="SAM" id="MobiDB-lite"/>
    </source>
</evidence>
<reference evidence="2 3" key="1">
    <citation type="submission" date="2019-01" db="EMBL/GenBank/DDBJ databases">
        <authorList>
            <person name="Terrell S.O."/>
            <person name="Kelly J.L."/>
            <person name="Nayek S."/>
            <person name="Klug H.M."/>
            <person name="Layton S.R."/>
            <person name="Kim T."/>
            <person name="Hughes L.E."/>
            <person name="Garlena R.A."/>
            <person name="Russell D.A."/>
            <person name="Pope W.H."/>
            <person name="Jacobs-Sera D."/>
            <person name="Hatfull G.F."/>
        </authorList>
    </citation>
    <scope>NUCLEOTIDE SEQUENCE [LARGE SCALE GENOMIC DNA]</scope>
</reference>
<dbReference type="RefSeq" id="YP_009819873.1">
    <property type="nucleotide sequence ID" value="NC_048154.1"/>
</dbReference>
<feature type="compositionally biased region" description="Low complexity" evidence="1">
    <location>
        <begin position="136"/>
        <end position="148"/>
    </location>
</feature>
<feature type="region of interest" description="Disordered" evidence="1">
    <location>
        <begin position="118"/>
        <end position="189"/>
    </location>
</feature>
<gene>
    <name evidence="2" type="primary">48</name>
    <name evidence="2" type="ORF">SEA_VASH_48</name>
</gene>
<protein>
    <submittedName>
        <fullName evidence="2">Uncharacterized protein</fullName>
    </submittedName>
</protein>
<organism evidence="2 3">
    <name type="scientific">Streptomyces phage Vash</name>
    <dbReference type="NCBI Taxonomy" id="2510568"/>
    <lineage>
        <taxon>Viruses</taxon>
        <taxon>Duplodnaviria</taxon>
        <taxon>Heunggongvirae</taxon>
        <taxon>Uroviricota</taxon>
        <taxon>Caudoviricetes</taxon>
        <taxon>Colingsworthviridae</taxon>
        <taxon>Vashvirus</taxon>
        <taxon>Vashvirus vash</taxon>
    </lineage>
</organism>
<dbReference type="EMBL" id="MK450421">
    <property type="protein sequence ID" value="QAX93304.1"/>
    <property type="molecule type" value="Genomic_DNA"/>
</dbReference>
<feature type="compositionally biased region" description="Low complexity" evidence="1">
    <location>
        <begin position="62"/>
        <end position="79"/>
    </location>
</feature>